<dbReference type="OrthoDB" id="4774874at2"/>
<dbReference type="eggNOG" id="COG4122">
    <property type="taxonomic scope" value="Bacteria"/>
</dbReference>
<dbReference type="Gene3D" id="3.40.50.150">
    <property type="entry name" value="Vaccinia Virus protein VP39"/>
    <property type="match status" value="1"/>
</dbReference>
<dbReference type="InterPro" id="IPR029063">
    <property type="entry name" value="SAM-dependent_MTases_sf"/>
</dbReference>
<dbReference type="SUPFAM" id="SSF53335">
    <property type="entry name" value="S-adenosyl-L-methionine-dependent methyltransferases"/>
    <property type="match status" value="1"/>
</dbReference>
<sequence>MEQQRLHTSFSKICEYAEQYALDRESENTHDMRSHYASADPHDLHASAAECSFIAQLAQTVDARTVIAFGSDNEMEVQYLTETLPSGSLITVVNAHSKTGPGMRNSYSPARSNTNNVKLRTVTADINEYLPRLNENDYDMVILGNGDGDPQQIAAASSRLLRPQGVLLITDVLALRSRTSNGGVINPADRSDHTVSMRDLIAQFSEAEDYASVLLPVGSGILFCTRQ</sequence>
<evidence type="ECO:0000313" key="2">
    <source>
        <dbReference type="Proteomes" id="UP000006415"/>
    </source>
</evidence>
<dbReference type="HOGENOM" id="CLU_067676_2_0_11"/>
<name>J0D3W7_9BIFI</name>
<gene>
    <name evidence="1" type="ORF">HMPREF9156_01125</name>
</gene>
<dbReference type="RefSeq" id="WP_007148188.1">
    <property type="nucleotide sequence ID" value="NZ_AKCI01000001.1"/>
</dbReference>
<dbReference type="AlphaFoldDB" id="J0D3W7"/>
<protein>
    <recommendedName>
        <fullName evidence="3">O-methyltransferase domain-containing protein</fullName>
    </recommendedName>
</protein>
<dbReference type="Proteomes" id="UP000006415">
    <property type="component" value="Unassembled WGS sequence"/>
</dbReference>
<evidence type="ECO:0008006" key="3">
    <source>
        <dbReference type="Google" id="ProtNLM"/>
    </source>
</evidence>
<proteinExistence type="predicted"/>
<dbReference type="EMBL" id="AGZS01000006">
    <property type="protein sequence ID" value="EJD64630.1"/>
    <property type="molecule type" value="Genomic_DNA"/>
</dbReference>
<evidence type="ECO:0000313" key="1">
    <source>
        <dbReference type="EMBL" id="EJD64630.1"/>
    </source>
</evidence>
<keyword evidence="2" id="KW-1185">Reference proteome</keyword>
<reference evidence="1 2" key="1">
    <citation type="submission" date="2012-01" db="EMBL/GenBank/DDBJ databases">
        <title>The Genome Sequence of Scardovia wiggsiae F0424.</title>
        <authorList>
            <consortium name="The Broad Institute Genome Sequencing Platform"/>
            <person name="Earl A."/>
            <person name="Ward D."/>
            <person name="Feldgarden M."/>
            <person name="Gevers D."/>
            <person name="Izard J."/>
            <person name="Ganesan A."/>
            <person name="Baranova O.V."/>
            <person name="Blanton J.M."/>
            <person name="Tanner A.C."/>
            <person name="Mathney J."/>
            <person name="Dewhirst F.E."/>
            <person name="Young S.K."/>
            <person name="Zeng Q."/>
            <person name="Gargeya S."/>
            <person name="Fitzgerald M."/>
            <person name="Haas B."/>
            <person name="Abouelleil A."/>
            <person name="Alvarado L."/>
            <person name="Arachchi H.M."/>
            <person name="Berlin A."/>
            <person name="Chapman S.B."/>
            <person name="Gearin G."/>
            <person name="Goldberg J."/>
            <person name="Griggs A."/>
            <person name="Gujja S."/>
            <person name="Hansen M."/>
            <person name="Heiman D."/>
            <person name="Howarth C."/>
            <person name="Larimer J."/>
            <person name="Lui A."/>
            <person name="MacDonald P.J.P."/>
            <person name="McCowen C."/>
            <person name="Montmayeur A."/>
            <person name="Murphy C."/>
            <person name="Neiman D."/>
            <person name="Pearson M."/>
            <person name="Priest M."/>
            <person name="Roberts A."/>
            <person name="Saif S."/>
            <person name="Shea T."/>
            <person name="Sisk P."/>
            <person name="Stolte C."/>
            <person name="Sykes S."/>
            <person name="Wortman J."/>
            <person name="Nusbaum C."/>
            <person name="Birren B."/>
        </authorList>
    </citation>
    <scope>NUCLEOTIDE SEQUENCE [LARGE SCALE GENOMIC DNA]</scope>
    <source>
        <strain evidence="1 2">F0424</strain>
    </source>
</reference>
<accession>J0D3W7</accession>
<comment type="caution">
    <text evidence="1">The sequence shown here is derived from an EMBL/GenBank/DDBJ whole genome shotgun (WGS) entry which is preliminary data.</text>
</comment>
<dbReference type="STRING" id="857290.HMPREF9156_01125"/>
<organism evidence="1 2">
    <name type="scientific">Scardovia wiggsiae F0424</name>
    <dbReference type="NCBI Taxonomy" id="857290"/>
    <lineage>
        <taxon>Bacteria</taxon>
        <taxon>Bacillati</taxon>
        <taxon>Actinomycetota</taxon>
        <taxon>Actinomycetes</taxon>
        <taxon>Bifidobacteriales</taxon>
        <taxon>Bifidobacteriaceae</taxon>
        <taxon>Scardovia</taxon>
    </lineage>
</organism>